<sequence length="187" mass="21790">MNNFIEFCHSISRLDDPASADLLKKIRRQTFEKGEYLLKNGQVCSRFYFVEHGLLKTSFKKEDKEFIMKFFTEGSICTQLESYITQGASTYDIIALEASTVAYLTYSDFESLCQLHHSIERLYRKFVSMAAINMMKRISEMLEENATVRYNNFIREQNDLLQRVSLGDLANYLGITQVSLSRIRARK</sequence>
<dbReference type="Proteomes" id="UP000772618">
    <property type="component" value="Unassembled WGS sequence"/>
</dbReference>
<organism evidence="2 3">
    <name type="scientific">Chryseosolibacter indicus</name>
    <dbReference type="NCBI Taxonomy" id="2782351"/>
    <lineage>
        <taxon>Bacteria</taxon>
        <taxon>Pseudomonadati</taxon>
        <taxon>Bacteroidota</taxon>
        <taxon>Cytophagia</taxon>
        <taxon>Cytophagales</taxon>
        <taxon>Chryseotaleaceae</taxon>
        <taxon>Chryseosolibacter</taxon>
    </lineage>
</organism>
<accession>A0ABS5VQQ9</accession>
<protein>
    <submittedName>
        <fullName evidence="2">Crp/Fnr family transcriptional regulator</fullName>
    </submittedName>
</protein>
<dbReference type="InterPro" id="IPR000595">
    <property type="entry name" value="cNMP-bd_dom"/>
</dbReference>
<dbReference type="PROSITE" id="PS50042">
    <property type="entry name" value="CNMP_BINDING_3"/>
    <property type="match status" value="1"/>
</dbReference>
<keyword evidence="3" id="KW-1185">Reference proteome</keyword>
<dbReference type="SUPFAM" id="SSF51206">
    <property type="entry name" value="cAMP-binding domain-like"/>
    <property type="match status" value="1"/>
</dbReference>
<proteinExistence type="predicted"/>
<dbReference type="Pfam" id="PF00027">
    <property type="entry name" value="cNMP_binding"/>
    <property type="match status" value="1"/>
</dbReference>
<dbReference type="RefSeq" id="WP_254153705.1">
    <property type="nucleotide sequence ID" value="NZ_JAHESD010000019.1"/>
</dbReference>
<dbReference type="Gene3D" id="2.60.120.10">
    <property type="entry name" value="Jelly Rolls"/>
    <property type="match status" value="1"/>
</dbReference>
<dbReference type="InterPro" id="IPR014710">
    <property type="entry name" value="RmlC-like_jellyroll"/>
</dbReference>
<reference evidence="2 3" key="1">
    <citation type="submission" date="2021-05" db="EMBL/GenBank/DDBJ databases">
        <title>A Polyphasic approach of four new species of the genus Ohtaekwangia: Ohtaekwangia histidinii sp. nov., Ohtaekwangia cretensis sp. nov., Ohtaekwangia indiensis sp. nov., Ohtaekwangia reichenbachii sp. nov. from diverse environment.</title>
        <authorList>
            <person name="Octaviana S."/>
        </authorList>
    </citation>
    <scope>NUCLEOTIDE SEQUENCE [LARGE SCALE GENOMIC DNA]</scope>
    <source>
        <strain evidence="2 3">PWU20</strain>
    </source>
</reference>
<dbReference type="SMART" id="SM00100">
    <property type="entry name" value="cNMP"/>
    <property type="match status" value="1"/>
</dbReference>
<comment type="caution">
    <text evidence="2">The sequence shown here is derived from an EMBL/GenBank/DDBJ whole genome shotgun (WGS) entry which is preliminary data.</text>
</comment>
<evidence type="ECO:0000313" key="2">
    <source>
        <dbReference type="EMBL" id="MBT1703743.1"/>
    </source>
</evidence>
<gene>
    <name evidence="2" type="ORF">KK060_10660</name>
</gene>
<evidence type="ECO:0000259" key="1">
    <source>
        <dbReference type="PROSITE" id="PS50042"/>
    </source>
</evidence>
<dbReference type="EMBL" id="JAHESD010000019">
    <property type="protein sequence ID" value="MBT1703743.1"/>
    <property type="molecule type" value="Genomic_DNA"/>
</dbReference>
<evidence type="ECO:0000313" key="3">
    <source>
        <dbReference type="Proteomes" id="UP000772618"/>
    </source>
</evidence>
<dbReference type="CDD" id="cd00038">
    <property type="entry name" value="CAP_ED"/>
    <property type="match status" value="1"/>
</dbReference>
<dbReference type="InterPro" id="IPR018490">
    <property type="entry name" value="cNMP-bd_dom_sf"/>
</dbReference>
<name>A0ABS5VQQ9_9BACT</name>
<feature type="domain" description="Cyclic nucleotide-binding" evidence="1">
    <location>
        <begin position="10"/>
        <end position="112"/>
    </location>
</feature>